<evidence type="ECO:0000256" key="2">
    <source>
        <dbReference type="ARBA" id="ARBA00022946"/>
    </source>
</evidence>
<dbReference type="AlphaFoldDB" id="X1K1A4"/>
<dbReference type="SUPFAM" id="SSF101790">
    <property type="entry name" value="Aminomethyltransferase beta-barrel domain"/>
    <property type="match status" value="1"/>
</dbReference>
<dbReference type="InterPro" id="IPR013977">
    <property type="entry name" value="GcvT_C"/>
</dbReference>
<evidence type="ECO:0000313" key="5">
    <source>
        <dbReference type="EMBL" id="GAH75878.1"/>
    </source>
</evidence>
<name>X1K1A4_9ZZZZ</name>
<dbReference type="Gene3D" id="3.30.1360.120">
    <property type="entry name" value="Probable tRNA modification gtpase trme, domain 1"/>
    <property type="match status" value="1"/>
</dbReference>
<organism evidence="5">
    <name type="scientific">marine sediment metagenome</name>
    <dbReference type="NCBI Taxonomy" id="412755"/>
    <lineage>
        <taxon>unclassified sequences</taxon>
        <taxon>metagenomes</taxon>
        <taxon>ecological metagenomes</taxon>
    </lineage>
</organism>
<dbReference type="NCBIfam" id="TIGR03317">
    <property type="entry name" value="ygfZ_signature"/>
    <property type="match status" value="1"/>
</dbReference>
<dbReference type="InterPro" id="IPR045179">
    <property type="entry name" value="YgfZ/GcvT"/>
</dbReference>
<evidence type="ECO:0000259" key="4">
    <source>
        <dbReference type="Pfam" id="PF08669"/>
    </source>
</evidence>
<comment type="subcellular location">
    <subcellularLocation>
        <location evidence="1">Mitochondrion</location>
    </subcellularLocation>
</comment>
<dbReference type="GO" id="GO:0005739">
    <property type="term" value="C:mitochondrion"/>
    <property type="evidence" value="ECO:0007669"/>
    <property type="project" value="UniProtKB-SubCell"/>
</dbReference>
<reference evidence="5" key="1">
    <citation type="journal article" date="2014" name="Front. Microbiol.">
        <title>High frequency of phylogenetically diverse reductive dehalogenase-homologous genes in deep subseafloor sedimentary metagenomes.</title>
        <authorList>
            <person name="Kawai M."/>
            <person name="Futagami T."/>
            <person name="Toyoda A."/>
            <person name="Takaki Y."/>
            <person name="Nishi S."/>
            <person name="Hori S."/>
            <person name="Arai W."/>
            <person name="Tsubouchi T."/>
            <person name="Morono Y."/>
            <person name="Uchiyama I."/>
            <person name="Ito T."/>
            <person name="Fujiyama A."/>
            <person name="Inagaki F."/>
            <person name="Takami H."/>
        </authorList>
    </citation>
    <scope>NUCLEOTIDE SEQUENCE</scope>
    <source>
        <strain evidence="5">Expedition CK06-06</strain>
    </source>
</reference>
<dbReference type="InterPro" id="IPR029043">
    <property type="entry name" value="GcvT/YgfZ_C"/>
</dbReference>
<keyword evidence="2" id="KW-0809">Transit peptide</keyword>
<dbReference type="SUPFAM" id="SSF103025">
    <property type="entry name" value="Folate-binding domain"/>
    <property type="match status" value="1"/>
</dbReference>
<feature type="non-terminal residue" evidence="5">
    <location>
        <position position="1"/>
    </location>
</feature>
<accession>X1K1A4</accession>
<dbReference type="PANTHER" id="PTHR22602:SF0">
    <property type="entry name" value="TRANSFERASE CAF17, MITOCHONDRIAL-RELATED"/>
    <property type="match status" value="1"/>
</dbReference>
<gene>
    <name evidence="5" type="ORF">S03H2_42354</name>
</gene>
<dbReference type="InterPro" id="IPR017703">
    <property type="entry name" value="YgfZ/GCV_T_CS"/>
</dbReference>
<evidence type="ECO:0000256" key="1">
    <source>
        <dbReference type="ARBA" id="ARBA00004173"/>
    </source>
</evidence>
<sequence length="160" mass="17570">LLVPSEYGDQIPASLEKMNSQRLSAEDYELLRVESGIPAAGHELVEDYTPLEIGFPWAISDNKGCYTGQEVIARQVNFDKVTRQLVGLTIEGTHHTGDTLYAQENNQPAGKITSLVVSPRFGVIALAVIKRPFHEEGTELSLNNGDQVLKAVTHALPFQK</sequence>
<dbReference type="Pfam" id="PF08669">
    <property type="entry name" value="GCV_T_C"/>
    <property type="match status" value="1"/>
</dbReference>
<dbReference type="PANTHER" id="PTHR22602">
    <property type="entry name" value="TRANSFERASE CAF17, MITOCHONDRIAL-RELATED"/>
    <property type="match status" value="1"/>
</dbReference>
<dbReference type="InterPro" id="IPR027266">
    <property type="entry name" value="TrmE/GcvT-like"/>
</dbReference>
<keyword evidence="3" id="KW-0496">Mitochondrion</keyword>
<evidence type="ECO:0000256" key="3">
    <source>
        <dbReference type="ARBA" id="ARBA00023128"/>
    </source>
</evidence>
<feature type="domain" description="Aminomethyltransferase C-terminal" evidence="4">
    <location>
        <begin position="83"/>
        <end position="158"/>
    </location>
</feature>
<dbReference type="EMBL" id="BARU01026358">
    <property type="protein sequence ID" value="GAH75878.1"/>
    <property type="molecule type" value="Genomic_DNA"/>
</dbReference>
<dbReference type="GO" id="GO:0016226">
    <property type="term" value="P:iron-sulfur cluster assembly"/>
    <property type="evidence" value="ECO:0007669"/>
    <property type="project" value="TreeGrafter"/>
</dbReference>
<comment type="caution">
    <text evidence="5">The sequence shown here is derived from an EMBL/GenBank/DDBJ whole genome shotgun (WGS) entry which is preliminary data.</text>
</comment>
<protein>
    <recommendedName>
        <fullName evidence="4">Aminomethyltransferase C-terminal domain-containing protein</fullName>
    </recommendedName>
</protein>
<proteinExistence type="predicted"/>